<accession>A0AAD5UVI9</accession>
<gene>
    <name evidence="2" type="ORF">NLI96_g9475</name>
</gene>
<feature type="compositionally biased region" description="Acidic residues" evidence="1">
    <location>
        <begin position="99"/>
        <end position="114"/>
    </location>
</feature>
<name>A0AAD5UVI9_9APHY</name>
<evidence type="ECO:0000256" key="1">
    <source>
        <dbReference type="SAM" id="MobiDB-lite"/>
    </source>
</evidence>
<dbReference type="Proteomes" id="UP001212997">
    <property type="component" value="Unassembled WGS sequence"/>
</dbReference>
<sequence length="534" mass="59280">MPILALTKLTQRLNRVRLGSALASRDANIPDPSTRPPISYPVLAYYDGYNPHLMSDANLLDLHIAARMEDVVIRGFESTLPREQGRESQFEVEPTSIDVSEEGEEGKEEDDESDSSSAYETAISHYTLDSCFLSSRDTSGSRSFSSLRRWWGPSPRPTIESLLRIYRARGIVFEEPSQESIYEPVSRDQESLENDLWLRAMLERDVNGDSGRDEVSGYSPSHSSLVEPTSTSPFSLQSAFEAAPRDQESLEHALWIRETVDLNLGGSHNEGCGEKLSVAGSSSPSTGFLSYYSFSTSSSQPSIDSPLIRSTPHSFSDYMQTSNNYMADISQSLEHDPWAQESSYLDGTSGRDEKSRDVPGNISHSAYFLSYGPFSPFSQLDIDSPPLAHSTPFFVVDYEEEDLNRSLEHEIRIGDEIHGNELPDLVAGSISPSSHNSLPPLTQSEIFSPHLSDSTPDTLSHYVQELDRNMRELGIARAQEIWFGCCDSHRETGVPGLGIQIYGQPLFPAGVVGLGFMLDEEVLFDDGPRHVHSY</sequence>
<comment type="caution">
    <text evidence="2">The sequence shown here is derived from an EMBL/GenBank/DDBJ whole genome shotgun (WGS) entry which is preliminary data.</text>
</comment>
<dbReference type="EMBL" id="JANAWD010000480">
    <property type="protein sequence ID" value="KAJ3478851.1"/>
    <property type="molecule type" value="Genomic_DNA"/>
</dbReference>
<evidence type="ECO:0000313" key="2">
    <source>
        <dbReference type="EMBL" id="KAJ3478851.1"/>
    </source>
</evidence>
<reference evidence="2" key="1">
    <citation type="submission" date="2022-07" db="EMBL/GenBank/DDBJ databases">
        <title>Genome Sequence of Physisporinus lineatus.</title>
        <authorList>
            <person name="Buettner E."/>
        </authorList>
    </citation>
    <scope>NUCLEOTIDE SEQUENCE</scope>
    <source>
        <strain evidence="2">VT162</strain>
    </source>
</reference>
<feature type="region of interest" description="Disordered" evidence="1">
    <location>
        <begin position="208"/>
        <end position="230"/>
    </location>
</feature>
<feature type="compositionally biased region" description="Polar residues" evidence="1">
    <location>
        <begin position="218"/>
        <end position="230"/>
    </location>
</feature>
<keyword evidence="3" id="KW-1185">Reference proteome</keyword>
<organism evidence="2 3">
    <name type="scientific">Meripilus lineatus</name>
    <dbReference type="NCBI Taxonomy" id="2056292"/>
    <lineage>
        <taxon>Eukaryota</taxon>
        <taxon>Fungi</taxon>
        <taxon>Dikarya</taxon>
        <taxon>Basidiomycota</taxon>
        <taxon>Agaricomycotina</taxon>
        <taxon>Agaricomycetes</taxon>
        <taxon>Polyporales</taxon>
        <taxon>Meripilaceae</taxon>
        <taxon>Meripilus</taxon>
    </lineage>
</organism>
<dbReference type="AlphaFoldDB" id="A0AAD5UVI9"/>
<evidence type="ECO:0000313" key="3">
    <source>
        <dbReference type="Proteomes" id="UP001212997"/>
    </source>
</evidence>
<feature type="region of interest" description="Disordered" evidence="1">
    <location>
        <begin position="83"/>
        <end position="118"/>
    </location>
</feature>
<proteinExistence type="predicted"/>
<protein>
    <submittedName>
        <fullName evidence="2">Uncharacterized protein</fullName>
    </submittedName>
</protein>